<reference evidence="2 3" key="1">
    <citation type="submission" date="2021-02" db="EMBL/GenBank/DDBJ databases">
        <title>Plant Genome Project.</title>
        <authorList>
            <person name="Zhang R.-G."/>
        </authorList>
    </citation>
    <scope>NUCLEOTIDE SEQUENCE [LARGE SCALE GENOMIC DNA]</scope>
    <source>
        <tissue evidence="2">Leaves</tissue>
    </source>
</reference>
<name>A0ABQ8HEK9_9ROSI</name>
<evidence type="ECO:0000259" key="1">
    <source>
        <dbReference type="Pfam" id="PF13966"/>
    </source>
</evidence>
<dbReference type="InterPro" id="IPR026960">
    <property type="entry name" value="RVT-Znf"/>
</dbReference>
<dbReference type="Pfam" id="PF13966">
    <property type="entry name" value="zf-RVT"/>
    <property type="match status" value="1"/>
</dbReference>
<organism evidence="2 3">
    <name type="scientific">Xanthoceras sorbifolium</name>
    <dbReference type="NCBI Taxonomy" id="99658"/>
    <lineage>
        <taxon>Eukaryota</taxon>
        <taxon>Viridiplantae</taxon>
        <taxon>Streptophyta</taxon>
        <taxon>Embryophyta</taxon>
        <taxon>Tracheophyta</taxon>
        <taxon>Spermatophyta</taxon>
        <taxon>Magnoliopsida</taxon>
        <taxon>eudicotyledons</taxon>
        <taxon>Gunneridae</taxon>
        <taxon>Pentapetalae</taxon>
        <taxon>rosids</taxon>
        <taxon>malvids</taxon>
        <taxon>Sapindales</taxon>
        <taxon>Sapindaceae</taxon>
        <taxon>Xanthoceroideae</taxon>
        <taxon>Xanthoceras</taxon>
    </lineage>
</organism>
<accession>A0ABQ8HEK9</accession>
<dbReference type="EMBL" id="JAFEMO010000011">
    <property type="protein sequence ID" value="KAH7557063.1"/>
    <property type="molecule type" value="Genomic_DNA"/>
</dbReference>
<dbReference type="Proteomes" id="UP000827721">
    <property type="component" value="Unassembled WGS sequence"/>
</dbReference>
<proteinExistence type="predicted"/>
<evidence type="ECO:0000313" key="3">
    <source>
        <dbReference type="Proteomes" id="UP000827721"/>
    </source>
</evidence>
<comment type="caution">
    <text evidence="2">The sequence shown here is derived from an EMBL/GenBank/DDBJ whole genome shotgun (WGS) entry which is preliminary data.</text>
</comment>
<keyword evidence="3" id="KW-1185">Reference proteome</keyword>
<sequence>MGGSLSKPTTISLLVKLPTDLCSKIDKINRDFLGGHTPDRMKLMSKSLLAKAGWRILQNDPGLLVRGVKWRVGNGSSILFWIYCCMDDGCTLLKFATILIEENSLNDKVSDYLDNGCWNIHKLSAVLPWHIVHKIASIHAGFDCSGADKVIWGYSGQGLFSVKSAYNNLLLDFDSPWQWRFIWKLKLPPRVQTFLWALLHNEIFTNNFMAGNSTIAAGGVFRDFEKNWLGRYAMNKDSGCIIEAELWGICEGLKIGSGPYQAWPHGIPCFLVRSGTLLLQQQMKTLVSLILSALRDLTKGDLILTVPKPALMTRQCLMEDDHKLSLALHNHPSLSSTQVSSRTTHIAWDDAGCLCPGGDLFNYAAPGEEANGFGDVLGWADDSSFLSKGDTFVDPVKTEAAIASSSALYAGAQQYSAYQPLQNNNLHGKLLPLVGQSYRVAYENG</sequence>
<feature type="domain" description="Reverse transcriptase zinc-binding" evidence="1">
    <location>
        <begin position="160"/>
        <end position="210"/>
    </location>
</feature>
<protein>
    <recommendedName>
        <fullName evidence="1">Reverse transcriptase zinc-binding domain-containing protein</fullName>
    </recommendedName>
</protein>
<gene>
    <name evidence="2" type="ORF">JRO89_XS11G0039800</name>
</gene>
<dbReference type="PANTHER" id="PTHR36617:SF15">
    <property type="entry name" value="REVERSE TRANSCRIPTASE ZINC-BINDING DOMAIN-CONTAINING PROTEIN"/>
    <property type="match status" value="1"/>
</dbReference>
<evidence type="ECO:0000313" key="2">
    <source>
        <dbReference type="EMBL" id="KAH7557063.1"/>
    </source>
</evidence>
<dbReference type="PANTHER" id="PTHR36617">
    <property type="entry name" value="PROTEIN, PUTATIVE-RELATED"/>
    <property type="match status" value="1"/>
</dbReference>